<feature type="transmembrane region" description="Helical" evidence="1">
    <location>
        <begin position="47"/>
        <end position="64"/>
    </location>
</feature>
<dbReference type="Proteomes" id="UP001197974">
    <property type="component" value="Chromosome"/>
</dbReference>
<dbReference type="InterPro" id="IPR036259">
    <property type="entry name" value="MFS_trans_sf"/>
</dbReference>
<evidence type="ECO:0000313" key="2">
    <source>
        <dbReference type="EMBL" id="WLR41709.1"/>
    </source>
</evidence>
<dbReference type="RefSeq" id="WP_306019623.1">
    <property type="nucleotide sequence ID" value="NZ_CP129013.1"/>
</dbReference>
<accession>A0ABY9JQM9</accession>
<reference evidence="2 3" key="1">
    <citation type="submission" date="2023-06" db="EMBL/GenBank/DDBJ databases">
        <title>Five Gram-positive bacteria isolated from mangrove sediments in Shenzhen, Guangdong, China.</title>
        <authorList>
            <person name="Yu S."/>
            <person name="Zheng W."/>
            <person name="Huang Y."/>
        </authorList>
    </citation>
    <scope>NUCLEOTIDE SEQUENCE [LARGE SCALE GENOMIC DNA]</scope>
    <source>
        <strain evidence="2 3">SaN35-3</strain>
    </source>
</reference>
<dbReference type="PANTHER" id="PTHR23531">
    <property type="entry name" value="QUINOLENE RESISTANCE PROTEIN NORA"/>
    <property type="match status" value="1"/>
</dbReference>
<sequence length="67" mass="7811">MKKLWTKDFIFLSLSNLFMYGSFYMLLPTMPLFIVEILNGEEKHVGLIIGLFSAARRFFLVLYLESG</sequence>
<keyword evidence="1" id="KW-1133">Transmembrane helix</keyword>
<protein>
    <recommendedName>
        <fullName evidence="4">MFS transporter</fullName>
    </recommendedName>
</protein>
<dbReference type="PANTHER" id="PTHR23531:SF2">
    <property type="entry name" value="PERMEASE"/>
    <property type="match status" value="1"/>
</dbReference>
<gene>
    <name evidence="2" type="ORF">LC087_12650</name>
</gene>
<dbReference type="EMBL" id="CP129013">
    <property type="protein sequence ID" value="WLR41709.1"/>
    <property type="molecule type" value="Genomic_DNA"/>
</dbReference>
<dbReference type="SUPFAM" id="SSF103473">
    <property type="entry name" value="MFS general substrate transporter"/>
    <property type="match status" value="1"/>
</dbReference>
<evidence type="ECO:0000313" key="3">
    <source>
        <dbReference type="Proteomes" id="UP001197974"/>
    </source>
</evidence>
<evidence type="ECO:0000256" key="1">
    <source>
        <dbReference type="SAM" id="Phobius"/>
    </source>
</evidence>
<name>A0ABY9JQM9_9BACI</name>
<feature type="transmembrane region" description="Helical" evidence="1">
    <location>
        <begin position="9"/>
        <end position="27"/>
    </location>
</feature>
<evidence type="ECO:0008006" key="4">
    <source>
        <dbReference type="Google" id="ProtNLM"/>
    </source>
</evidence>
<organism evidence="2 3">
    <name type="scientific">Bacillus carboniphilus</name>
    <dbReference type="NCBI Taxonomy" id="86663"/>
    <lineage>
        <taxon>Bacteria</taxon>
        <taxon>Bacillati</taxon>
        <taxon>Bacillota</taxon>
        <taxon>Bacilli</taxon>
        <taxon>Bacillales</taxon>
        <taxon>Bacillaceae</taxon>
        <taxon>Bacillus</taxon>
    </lineage>
</organism>
<keyword evidence="1" id="KW-0472">Membrane</keyword>
<dbReference type="InterPro" id="IPR052714">
    <property type="entry name" value="MFS_Exporter"/>
</dbReference>
<keyword evidence="3" id="KW-1185">Reference proteome</keyword>
<proteinExistence type="predicted"/>
<dbReference type="Gene3D" id="1.20.1250.20">
    <property type="entry name" value="MFS general substrate transporter like domains"/>
    <property type="match status" value="1"/>
</dbReference>
<keyword evidence="1" id="KW-0812">Transmembrane</keyword>